<reference evidence="6" key="1">
    <citation type="submission" date="2022-03" db="EMBL/GenBank/DDBJ databases">
        <title>Comparative Genomics of East African Camel-Associated Staphylococcaceae spp.: Diversity and Inheritance of Traits Involved in Host-Pathogen Interactions.</title>
        <authorList>
            <person name="Akarsu H."/>
            <person name="Liljander A."/>
            <person name="Younan M."/>
            <person name="Brodard I."/>
            <person name="Glucks I."/>
            <person name="Labroussaa F."/>
            <person name="Overesch G."/>
            <person name="Kuhnert P."/>
            <person name="Perreten V."/>
            <person name="Drexler J.F."/>
            <person name="Corman V.M."/>
            <person name="Falquet L."/>
            <person name="Jores J."/>
        </authorList>
    </citation>
    <scope>NUCLEOTIDE SEQUENCE</scope>
    <source>
        <strain evidence="6">IVB6197</strain>
    </source>
</reference>
<dbReference type="EMBL" id="CP094809">
    <property type="protein sequence ID" value="UXU57357.1"/>
    <property type="molecule type" value="Genomic_DNA"/>
</dbReference>
<keyword evidence="6" id="KW-0012">Acyltransferase</keyword>
<evidence type="ECO:0000259" key="5">
    <source>
        <dbReference type="PROSITE" id="PS50305"/>
    </source>
</evidence>
<dbReference type="InterPro" id="IPR029035">
    <property type="entry name" value="DHS-like_NAD/FAD-binding_dom"/>
</dbReference>
<evidence type="ECO:0000313" key="6">
    <source>
        <dbReference type="EMBL" id="UXU57357.1"/>
    </source>
</evidence>
<dbReference type="PANTHER" id="PTHR11085">
    <property type="entry name" value="NAD-DEPENDENT PROTEIN DEACYLASE SIRTUIN-5, MITOCHONDRIAL-RELATED"/>
    <property type="match status" value="1"/>
</dbReference>
<name>A0ABD7TWH8_9STAP</name>
<evidence type="ECO:0000313" key="7">
    <source>
        <dbReference type="Proteomes" id="UP001065705"/>
    </source>
</evidence>
<dbReference type="Gene3D" id="3.30.1600.10">
    <property type="entry name" value="SIR2/SIRT2 'Small Domain"/>
    <property type="match status" value="1"/>
</dbReference>
<dbReference type="Proteomes" id="UP001065705">
    <property type="component" value="Chromosome"/>
</dbReference>
<evidence type="ECO:0000256" key="2">
    <source>
        <dbReference type="ARBA" id="ARBA00022679"/>
    </source>
</evidence>
<accession>A0ABD7TWH8</accession>
<protein>
    <recommendedName>
        <fullName evidence="1">protein acetyllysine N-acetyltransferase</fullName>
        <ecNumber evidence="1">2.3.1.286</ecNumber>
    </recommendedName>
</protein>
<feature type="binding site" evidence="4">
    <location>
        <position position="131"/>
    </location>
    <ligand>
        <name>Zn(2+)</name>
        <dbReference type="ChEBI" id="CHEBI:29105"/>
    </ligand>
</feature>
<evidence type="ECO:0000256" key="4">
    <source>
        <dbReference type="PROSITE-ProRule" id="PRU00236"/>
    </source>
</evidence>
<feature type="binding site" evidence="4">
    <location>
        <position position="151"/>
    </location>
    <ligand>
        <name>Zn(2+)</name>
        <dbReference type="ChEBI" id="CHEBI:29105"/>
    </ligand>
</feature>
<evidence type="ECO:0000256" key="3">
    <source>
        <dbReference type="ARBA" id="ARBA00023027"/>
    </source>
</evidence>
<gene>
    <name evidence="6" type="ORF">MUA95_00675</name>
</gene>
<keyword evidence="2 6" id="KW-0808">Transferase</keyword>
<dbReference type="InterPro" id="IPR003000">
    <property type="entry name" value="Sirtuin"/>
</dbReference>
<feature type="active site" description="Proton acceptor" evidence="4">
    <location>
        <position position="123"/>
    </location>
</feature>
<dbReference type="RefSeq" id="WP_262626486.1">
    <property type="nucleotide sequence ID" value="NZ_CP094809.1"/>
</dbReference>
<dbReference type="SUPFAM" id="SSF52467">
    <property type="entry name" value="DHS-like NAD/FAD-binding domain"/>
    <property type="match status" value="1"/>
</dbReference>
<dbReference type="Pfam" id="PF02146">
    <property type="entry name" value="SIR2"/>
    <property type="match status" value="1"/>
</dbReference>
<dbReference type="EC" id="2.3.1.286" evidence="1"/>
<dbReference type="NCBIfam" id="NF001752">
    <property type="entry name" value="PRK00481.1-1"/>
    <property type="match status" value="1"/>
</dbReference>
<dbReference type="InterPro" id="IPR026590">
    <property type="entry name" value="Ssirtuin_cat_dom"/>
</dbReference>
<keyword evidence="4" id="KW-0479">Metal-binding</keyword>
<dbReference type="AlphaFoldDB" id="A0ABD7TWH8"/>
<keyword evidence="4" id="KW-0862">Zinc</keyword>
<organism evidence="6 7">
    <name type="scientific">Staphylococcus agnetis</name>
    <dbReference type="NCBI Taxonomy" id="985762"/>
    <lineage>
        <taxon>Bacteria</taxon>
        <taxon>Bacillati</taxon>
        <taxon>Bacillota</taxon>
        <taxon>Bacilli</taxon>
        <taxon>Bacillales</taxon>
        <taxon>Staphylococcaceae</taxon>
        <taxon>Staphylococcus</taxon>
    </lineage>
</organism>
<dbReference type="PROSITE" id="PS50305">
    <property type="entry name" value="SIRTUIN"/>
    <property type="match status" value="1"/>
</dbReference>
<dbReference type="InterPro" id="IPR050134">
    <property type="entry name" value="NAD-dep_sirtuin_deacylases"/>
</dbReference>
<feature type="domain" description="Deacetylase sirtuin-type" evidence="5">
    <location>
        <begin position="1"/>
        <end position="246"/>
    </location>
</feature>
<feature type="binding site" evidence="4">
    <location>
        <position position="134"/>
    </location>
    <ligand>
        <name>Zn(2+)</name>
        <dbReference type="ChEBI" id="CHEBI:29105"/>
    </ligand>
</feature>
<dbReference type="GO" id="GO:0046872">
    <property type="term" value="F:metal ion binding"/>
    <property type="evidence" value="ECO:0007669"/>
    <property type="project" value="UniProtKB-KW"/>
</dbReference>
<dbReference type="Gene3D" id="3.40.50.1220">
    <property type="entry name" value="TPP-binding domain"/>
    <property type="match status" value="1"/>
</dbReference>
<keyword evidence="3" id="KW-0520">NAD</keyword>
<dbReference type="InterPro" id="IPR026591">
    <property type="entry name" value="Sirtuin_cat_small_dom_sf"/>
</dbReference>
<dbReference type="PANTHER" id="PTHR11085:SF4">
    <property type="entry name" value="NAD-DEPENDENT PROTEIN DEACYLASE"/>
    <property type="match status" value="1"/>
</dbReference>
<sequence length="246" mass="27607">MNDKVNQLKQMIDQSHKIVFFTGAGISVASGIPDFRSIGGINDAIAQNGYTPEYILSADYLRNDPAGFIDFCYQYLLFADKKPNRVHQWIAELEAEGRSLGVVTQNIDGLHSDARSQRVDELHGTMNRFYCTRCDATFTKSYVLAHQLRHCDQCGGHIRPDIVLYGEMLNQETLMRAMFKIHDADTLIVLGSSLVVQPAAGFVSQFNHGNLIIINREPTPYDHLADLVIHEDMVKVIAALESKKTH</sequence>
<proteinExistence type="predicted"/>
<feature type="binding site" evidence="4">
    <location>
        <position position="154"/>
    </location>
    <ligand>
        <name>Zn(2+)</name>
        <dbReference type="ChEBI" id="CHEBI:29105"/>
    </ligand>
</feature>
<dbReference type="GO" id="GO:0034979">
    <property type="term" value="F:NAD-dependent protein lysine deacetylase activity"/>
    <property type="evidence" value="ECO:0007669"/>
    <property type="project" value="UniProtKB-EC"/>
</dbReference>
<evidence type="ECO:0000256" key="1">
    <source>
        <dbReference type="ARBA" id="ARBA00012928"/>
    </source>
</evidence>